<organism evidence="1 2">
    <name type="scientific">Candidatus Fimimorpha faecalis</name>
    <dbReference type="NCBI Taxonomy" id="2840824"/>
    <lineage>
        <taxon>Bacteria</taxon>
        <taxon>Bacillati</taxon>
        <taxon>Bacillota</taxon>
        <taxon>Clostridia</taxon>
        <taxon>Eubacteriales</taxon>
        <taxon>Candidatus Fimimorpha</taxon>
    </lineage>
</organism>
<name>A0A9D1JEW5_9FIRM</name>
<evidence type="ECO:0000313" key="1">
    <source>
        <dbReference type="EMBL" id="HIR89941.1"/>
    </source>
</evidence>
<accession>A0A9D1JEW5</accession>
<sequence length="101" mass="10803">MPAFAATGTAYGHKIEYSNEKLSSVRAQAVTTCSTANNVEATINVIYTDGEPGKFVTKTATGITAISATANINGYINTITSHHKVWVLDQGQVKTWEKSLP</sequence>
<reference evidence="1" key="2">
    <citation type="journal article" date="2021" name="PeerJ">
        <title>Extensive microbial diversity within the chicken gut microbiome revealed by metagenomics and culture.</title>
        <authorList>
            <person name="Gilroy R."/>
            <person name="Ravi A."/>
            <person name="Getino M."/>
            <person name="Pursley I."/>
            <person name="Horton D.L."/>
            <person name="Alikhan N.F."/>
            <person name="Baker D."/>
            <person name="Gharbi K."/>
            <person name="Hall N."/>
            <person name="Watson M."/>
            <person name="Adriaenssens E.M."/>
            <person name="Foster-Nyarko E."/>
            <person name="Jarju S."/>
            <person name="Secka A."/>
            <person name="Antonio M."/>
            <person name="Oren A."/>
            <person name="Chaudhuri R.R."/>
            <person name="La Ragione R."/>
            <person name="Hildebrand F."/>
            <person name="Pallen M.J."/>
        </authorList>
    </citation>
    <scope>NUCLEOTIDE SEQUENCE</scope>
    <source>
        <strain evidence="1">ChiW13-3771</strain>
    </source>
</reference>
<gene>
    <name evidence="1" type="ORF">IAC96_13435</name>
</gene>
<protein>
    <submittedName>
        <fullName evidence="1">Uncharacterized protein</fullName>
    </submittedName>
</protein>
<dbReference type="EMBL" id="DVHN01000193">
    <property type="protein sequence ID" value="HIR89941.1"/>
    <property type="molecule type" value="Genomic_DNA"/>
</dbReference>
<comment type="caution">
    <text evidence="1">The sequence shown here is derived from an EMBL/GenBank/DDBJ whole genome shotgun (WGS) entry which is preliminary data.</text>
</comment>
<dbReference type="AlphaFoldDB" id="A0A9D1JEW5"/>
<evidence type="ECO:0000313" key="2">
    <source>
        <dbReference type="Proteomes" id="UP000824201"/>
    </source>
</evidence>
<proteinExistence type="predicted"/>
<reference evidence="1" key="1">
    <citation type="submission" date="2020-10" db="EMBL/GenBank/DDBJ databases">
        <authorList>
            <person name="Gilroy R."/>
        </authorList>
    </citation>
    <scope>NUCLEOTIDE SEQUENCE</scope>
    <source>
        <strain evidence="1">ChiW13-3771</strain>
    </source>
</reference>
<dbReference type="Proteomes" id="UP000824201">
    <property type="component" value="Unassembled WGS sequence"/>
</dbReference>